<evidence type="ECO:0000313" key="3">
    <source>
        <dbReference type="Proteomes" id="UP001206548"/>
    </source>
</evidence>
<name>A0ABT2F738_9STRE</name>
<keyword evidence="3" id="KW-1185">Reference proteome</keyword>
<sequence length="103" mass="12567">MIAWVKKIREEYLETRIHSGEDFLEWFIKRKMTWGQRWLVVIMLNFIVQPLLWNIKFLLCLLGFMPILLLFYLLGQLFFCGRFLYNRLFEKNKKGNISDKSKS</sequence>
<keyword evidence="1" id="KW-0472">Membrane</keyword>
<organism evidence="2 3">
    <name type="scientific">Streptococcus sciuri</name>
    <dbReference type="NCBI Taxonomy" id="2973939"/>
    <lineage>
        <taxon>Bacteria</taxon>
        <taxon>Bacillati</taxon>
        <taxon>Bacillota</taxon>
        <taxon>Bacilli</taxon>
        <taxon>Lactobacillales</taxon>
        <taxon>Streptococcaceae</taxon>
        <taxon>Streptococcus</taxon>
    </lineage>
</organism>
<reference evidence="2 3" key="1">
    <citation type="journal article" date="2023" name="Int. J. Syst. Evol. Microbiol.">
        <title>Streptococcus sciuri sp. nov., Staphylococcus marylandisciuri sp. nov. and Staphylococcus americanisciuri sp. nov., isolated from faeces of eastern grey squirrel (Sciurus carolinensis).</title>
        <authorList>
            <person name="Volokhov D.V."/>
            <person name="Zagorodnyaya T.A."/>
            <person name="Furtak V.A."/>
            <person name="Nattanmai G."/>
            <person name="Randall L."/>
            <person name="Jose S."/>
            <person name="Gao Y."/>
            <person name="Eisenberg T."/>
            <person name="Delmonte P."/>
            <person name="Blom J."/>
            <person name="Mitchell K.K."/>
        </authorList>
    </citation>
    <scope>NUCLEOTIDE SEQUENCE [LARGE SCALE GENOMIC DNA]</scope>
    <source>
        <strain evidence="2 3">SQ9-PEA</strain>
    </source>
</reference>
<dbReference type="EMBL" id="JANUXX010000004">
    <property type="protein sequence ID" value="MCS4488212.1"/>
    <property type="molecule type" value="Genomic_DNA"/>
</dbReference>
<feature type="transmembrane region" description="Helical" evidence="1">
    <location>
        <begin position="38"/>
        <end position="55"/>
    </location>
</feature>
<dbReference type="Proteomes" id="UP001206548">
    <property type="component" value="Unassembled WGS sequence"/>
</dbReference>
<accession>A0ABT2F738</accession>
<protein>
    <submittedName>
        <fullName evidence="2">Uncharacterized protein</fullName>
    </submittedName>
</protein>
<dbReference type="RefSeq" id="WP_259138113.1">
    <property type="nucleotide sequence ID" value="NZ_JANUXX010000004.1"/>
</dbReference>
<keyword evidence="1" id="KW-1133">Transmembrane helix</keyword>
<proteinExistence type="predicted"/>
<gene>
    <name evidence="2" type="ORF">NXS10_04470</name>
</gene>
<evidence type="ECO:0000313" key="2">
    <source>
        <dbReference type="EMBL" id="MCS4488212.1"/>
    </source>
</evidence>
<comment type="caution">
    <text evidence="2">The sequence shown here is derived from an EMBL/GenBank/DDBJ whole genome shotgun (WGS) entry which is preliminary data.</text>
</comment>
<evidence type="ECO:0000256" key="1">
    <source>
        <dbReference type="SAM" id="Phobius"/>
    </source>
</evidence>
<feature type="transmembrane region" description="Helical" evidence="1">
    <location>
        <begin position="61"/>
        <end position="85"/>
    </location>
</feature>
<keyword evidence="1" id="KW-0812">Transmembrane</keyword>